<feature type="non-terminal residue" evidence="1">
    <location>
        <position position="103"/>
    </location>
</feature>
<keyword evidence="1" id="KW-0808">Transferase</keyword>
<dbReference type="PANTHER" id="PTHR46890:SF48">
    <property type="entry name" value="RNA-DIRECTED DNA POLYMERASE"/>
    <property type="match status" value="1"/>
</dbReference>
<dbReference type="PANTHER" id="PTHR46890">
    <property type="entry name" value="NON-LTR RETROLELEMENT REVERSE TRANSCRIPTASE-LIKE PROTEIN-RELATED"/>
    <property type="match status" value="1"/>
</dbReference>
<comment type="caution">
    <text evidence="1">The sequence shown here is derived from an EMBL/GenBank/DDBJ whole genome shotgun (WGS) entry which is preliminary data.</text>
</comment>
<evidence type="ECO:0000313" key="2">
    <source>
        <dbReference type="Proteomes" id="UP000265520"/>
    </source>
</evidence>
<reference evidence="1 2" key="1">
    <citation type="journal article" date="2018" name="Front. Plant Sci.">
        <title>Red Clover (Trifolium pratense) and Zigzag Clover (T. medium) - A Picture of Genomic Similarities and Differences.</title>
        <authorList>
            <person name="Dluhosova J."/>
            <person name="Istvanek J."/>
            <person name="Nedelnik J."/>
            <person name="Repkova J."/>
        </authorList>
    </citation>
    <scope>NUCLEOTIDE SEQUENCE [LARGE SCALE GENOMIC DNA]</scope>
    <source>
        <strain evidence="2">cv. 10/8</strain>
        <tissue evidence="1">Leaf</tissue>
    </source>
</reference>
<keyword evidence="1" id="KW-0695">RNA-directed DNA polymerase</keyword>
<dbReference type="GO" id="GO:0003964">
    <property type="term" value="F:RNA-directed DNA polymerase activity"/>
    <property type="evidence" value="ECO:0007669"/>
    <property type="project" value="UniProtKB-KW"/>
</dbReference>
<accession>A0A392R6F4</accession>
<protein>
    <submittedName>
        <fullName evidence="1">RNA-directed DNA polymerase (Reverse transcriptase)</fullName>
    </submittedName>
</protein>
<proteinExistence type="predicted"/>
<dbReference type="AlphaFoldDB" id="A0A392R6F4"/>
<dbReference type="Proteomes" id="UP000265520">
    <property type="component" value="Unassembled WGS sequence"/>
</dbReference>
<dbReference type="InterPro" id="IPR052343">
    <property type="entry name" value="Retrotransposon-Effector_Assoc"/>
</dbReference>
<organism evidence="1 2">
    <name type="scientific">Trifolium medium</name>
    <dbReference type="NCBI Taxonomy" id="97028"/>
    <lineage>
        <taxon>Eukaryota</taxon>
        <taxon>Viridiplantae</taxon>
        <taxon>Streptophyta</taxon>
        <taxon>Embryophyta</taxon>
        <taxon>Tracheophyta</taxon>
        <taxon>Spermatophyta</taxon>
        <taxon>Magnoliopsida</taxon>
        <taxon>eudicotyledons</taxon>
        <taxon>Gunneridae</taxon>
        <taxon>Pentapetalae</taxon>
        <taxon>rosids</taxon>
        <taxon>fabids</taxon>
        <taxon>Fabales</taxon>
        <taxon>Fabaceae</taxon>
        <taxon>Papilionoideae</taxon>
        <taxon>50 kb inversion clade</taxon>
        <taxon>NPAAA clade</taxon>
        <taxon>Hologalegina</taxon>
        <taxon>IRL clade</taxon>
        <taxon>Trifolieae</taxon>
        <taxon>Trifolium</taxon>
    </lineage>
</organism>
<name>A0A392R6F4_9FABA</name>
<dbReference type="EMBL" id="LXQA010193294">
    <property type="protein sequence ID" value="MCI32183.1"/>
    <property type="molecule type" value="Genomic_DNA"/>
</dbReference>
<keyword evidence="2" id="KW-1185">Reference proteome</keyword>
<evidence type="ECO:0000313" key="1">
    <source>
        <dbReference type="EMBL" id="MCI32183.1"/>
    </source>
</evidence>
<sequence>MKPFKAPGSDGFQCIFFKQYWHIVGDDVFKLVKDAFTSGHFDPTISNTLIALIPKVDSPTTFRELRPISLCNIVYKLITKVLVNRLRPLLDSLIGPYQSSFLP</sequence>
<keyword evidence="1" id="KW-0548">Nucleotidyltransferase</keyword>